<evidence type="ECO:0000256" key="5">
    <source>
        <dbReference type="ARBA" id="ARBA00034923"/>
    </source>
</evidence>
<feature type="binding site" evidence="6">
    <location>
        <begin position="21"/>
        <end position="28"/>
    </location>
    <ligand>
        <name>ATP</name>
        <dbReference type="ChEBI" id="CHEBI:30616"/>
    </ligand>
</feature>
<evidence type="ECO:0000256" key="3">
    <source>
        <dbReference type="ARBA" id="ARBA00022806"/>
    </source>
</evidence>
<protein>
    <recommendedName>
        <fullName evidence="5">DNA 3'-5' helicase II</fullName>
    </recommendedName>
</protein>
<reference evidence="8 9" key="1">
    <citation type="submission" date="2014-10" db="EMBL/GenBank/DDBJ databases">
        <authorList>
            <person name="Seo M.-J."/>
            <person name="Seok Y.J."/>
            <person name="Cha I.-T."/>
        </authorList>
    </citation>
    <scope>NUCLEOTIDE SEQUENCE [LARGE SCALE GENOMIC DNA]</scope>
    <source>
        <strain evidence="8 9">NEU</strain>
    </source>
</reference>
<dbReference type="EMBL" id="JRYB01000001">
    <property type="protein sequence ID" value="OIJ43488.1"/>
    <property type="molecule type" value="Genomic_DNA"/>
</dbReference>
<dbReference type="Gene3D" id="3.40.50.300">
    <property type="entry name" value="P-loop containing nucleotide triphosphate hydrolases"/>
    <property type="match status" value="2"/>
</dbReference>
<dbReference type="Gene3D" id="1.10.486.10">
    <property type="entry name" value="PCRA, domain 4"/>
    <property type="match status" value="1"/>
</dbReference>
<dbReference type="RefSeq" id="WP_071362213.1">
    <property type="nucleotide sequence ID" value="NZ_JRYB01000001.1"/>
</dbReference>
<dbReference type="SUPFAM" id="SSF52540">
    <property type="entry name" value="P-loop containing nucleoside triphosphate hydrolases"/>
    <property type="match status" value="1"/>
</dbReference>
<feature type="domain" description="UvrD-like helicase ATP-binding" evidence="7">
    <location>
        <begin position="1"/>
        <end position="242"/>
    </location>
</feature>
<dbReference type="GO" id="GO:0016787">
    <property type="term" value="F:hydrolase activity"/>
    <property type="evidence" value="ECO:0007669"/>
    <property type="project" value="UniProtKB-UniRule"/>
</dbReference>
<dbReference type="GO" id="GO:0003677">
    <property type="term" value="F:DNA binding"/>
    <property type="evidence" value="ECO:0007669"/>
    <property type="project" value="InterPro"/>
</dbReference>
<accession>A0A1S2NEK3</accession>
<proteinExistence type="predicted"/>
<keyword evidence="1 6" id="KW-0547">Nucleotide-binding</keyword>
<dbReference type="Proteomes" id="UP000180246">
    <property type="component" value="Unassembled WGS sequence"/>
</dbReference>
<dbReference type="InterPro" id="IPR014016">
    <property type="entry name" value="UvrD-like_ATP-bd"/>
</dbReference>
<comment type="caution">
    <text evidence="8">The sequence shown here is derived from an EMBL/GenBank/DDBJ whole genome shotgun (WGS) entry which is preliminary data.</text>
</comment>
<gene>
    <name evidence="8" type="ORF">LO55_3231</name>
</gene>
<dbReference type="PROSITE" id="PS51198">
    <property type="entry name" value="UVRD_HELICASE_ATP_BIND"/>
    <property type="match status" value="1"/>
</dbReference>
<evidence type="ECO:0000313" key="8">
    <source>
        <dbReference type="EMBL" id="OIJ43488.1"/>
    </source>
</evidence>
<keyword evidence="2 6" id="KW-0378">Hydrolase</keyword>
<keyword evidence="3 6" id="KW-0347">Helicase</keyword>
<dbReference type="InterPro" id="IPR000212">
    <property type="entry name" value="DNA_helicase_UvrD/REP"/>
</dbReference>
<dbReference type="GO" id="GO:0043138">
    <property type="term" value="F:3'-5' DNA helicase activity"/>
    <property type="evidence" value="ECO:0007669"/>
    <property type="project" value="TreeGrafter"/>
</dbReference>
<evidence type="ECO:0000256" key="2">
    <source>
        <dbReference type="ARBA" id="ARBA00022801"/>
    </source>
</evidence>
<organism evidence="8 9">
    <name type="scientific">Massilia timonae</name>
    <dbReference type="NCBI Taxonomy" id="47229"/>
    <lineage>
        <taxon>Bacteria</taxon>
        <taxon>Pseudomonadati</taxon>
        <taxon>Pseudomonadota</taxon>
        <taxon>Betaproteobacteria</taxon>
        <taxon>Burkholderiales</taxon>
        <taxon>Oxalobacteraceae</taxon>
        <taxon>Telluria group</taxon>
        <taxon>Massilia</taxon>
    </lineage>
</organism>
<dbReference type="GO" id="GO:0000725">
    <property type="term" value="P:recombinational repair"/>
    <property type="evidence" value="ECO:0007669"/>
    <property type="project" value="TreeGrafter"/>
</dbReference>
<evidence type="ECO:0000256" key="6">
    <source>
        <dbReference type="PROSITE-ProRule" id="PRU00560"/>
    </source>
</evidence>
<name>A0A1S2NEK3_9BURK</name>
<dbReference type="PANTHER" id="PTHR11070:SF2">
    <property type="entry name" value="ATP-DEPENDENT DNA HELICASE SRS2"/>
    <property type="match status" value="1"/>
</dbReference>
<evidence type="ECO:0000259" key="7">
    <source>
        <dbReference type="PROSITE" id="PS51198"/>
    </source>
</evidence>
<dbReference type="PANTHER" id="PTHR11070">
    <property type="entry name" value="UVRD / RECB / PCRA DNA HELICASE FAMILY MEMBER"/>
    <property type="match status" value="1"/>
</dbReference>
<keyword evidence="4 6" id="KW-0067">ATP-binding</keyword>
<dbReference type="InterPro" id="IPR027417">
    <property type="entry name" value="P-loop_NTPase"/>
</dbReference>
<dbReference type="AlphaFoldDB" id="A0A1S2NEK3"/>
<sequence length="585" mass="63687">MADVDPRDLILDCTGHAMVLGGPGSGKTTLALKKALKRIREGLAPGQSILFLSFSRAAVARVLDAANLVVPKSNLVALSVQTFHSFFWNQLKIHGYLLGAPKKLSILLPQDEKAINGGIDKDDADWAAWQQERERLFREDGRVAFDLFAPNTAALLAASSNVLAQVAMTYPLVIVDEAQDTGDDAWRCIELLSPHTQIICLADLEQQIFDFLPGVGPERIRSIRAALQPLEADLGNDNHRSPGTQILLLGNELLASTVNPGAYAGVASIQYGVGRQAPNWNHLLRRALCSLFRDLRADGKGAVSAVAILTMGKSGALKVSNALNGLGANPGKVVRHKLLFDEAEALLTARLAAFLLEPKKEDAEAADIVTCMELVAAARRSIGGSKAAVDKLLEQAAKIRAGKAVNIKLVVALREILLKLRRDGLTGDPAADWMVVKRYLRASGREELIRCATQLDYLVALQRGQRISAALSDEWLSDGAYTRARVALDSALAQEQLLDGIAEPPGIQVMNVHKAKGKQFDGVIFVREIRQAEDGPTSSFVWRGDIAPYVQSRRLVRVGVTRARRRLLILTPVWPACPLHRWEKL</sequence>
<dbReference type="Pfam" id="PF00580">
    <property type="entry name" value="UvrD-helicase"/>
    <property type="match status" value="2"/>
</dbReference>
<evidence type="ECO:0000313" key="9">
    <source>
        <dbReference type="Proteomes" id="UP000180246"/>
    </source>
</evidence>
<evidence type="ECO:0000256" key="4">
    <source>
        <dbReference type="ARBA" id="ARBA00022840"/>
    </source>
</evidence>
<evidence type="ECO:0000256" key="1">
    <source>
        <dbReference type="ARBA" id="ARBA00022741"/>
    </source>
</evidence>
<dbReference type="GO" id="GO:0005524">
    <property type="term" value="F:ATP binding"/>
    <property type="evidence" value="ECO:0007669"/>
    <property type="project" value="UniProtKB-UniRule"/>
</dbReference>